<accession>A0A9X3NC53</accession>
<organism evidence="2 3">
    <name type="scientific">Solirubrobacter phytolaccae</name>
    <dbReference type="NCBI Taxonomy" id="1404360"/>
    <lineage>
        <taxon>Bacteria</taxon>
        <taxon>Bacillati</taxon>
        <taxon>Actinomycetota</taxon>
        <taxon>Thermoleophilia</taxon>
        <taxon>Solirubrobacterales</taxon>
        <taxon>Solirubrobacteraceae</taxon>
        <taxon>Solirubrobacter</taxon>
    </lineage>
</organism>
<feature type="transmembrane region" description="Helical" evidence="1">
    <location>
        <begin position="46"/>
        <end position="71"/>
    </location>
</feature>
<protein>
    <submittedName>
        <fullName evidence="2">Uncharacterized protein</fullName>
    </submittedName>
</protein>
<name>A0A9X3NC53_9ACTN</name>
<feature type="transmembrane region" description="Helical" evidence="1">
    <location>
        <begin position="130"/>
        <end position="149"/>
    </location>
</feature>
<dbReference type="RefSeq" id="WP_270028142.1">
    <property type="nucleotide sequence ID" value="NZ_JAPDDP010000059.1"/>
</dbReference>
<feature type="transmembrane region" description="Helical" evidence="1">
    <location>
        <begin position="156"/>
        <end position="178"/>
    </location>
</feature>
<evidence type="ECO:0000313" key="3">
    <source>
        <dbReference type="Proteomes" id="UP001147653"/>
    </source>
</evidence>
<feature type="transmembrane region" description="Helical" evidence="1">
    <location>
        <begin position="92"/>
        <end position="118"/>
    </location>
</feature>
<reference evidence="2" key="1">
    <citation type="submission" date="2022-10" db="EMBL/GenBank/DDBJ databases">
        <title>The WGS of Solirubrobacter phytolaccae KCTC 29190.</title>
        <authorList>
            <person name="Jiang Z."/>
        </authorList>
    </citation>
    <scope>NUCLEOTIDE SEQUENCE</scope>
    <source>
        <strain evidence="2">KCTC 29190</strain>
    </source>
</reference>
<feature type="transmembrane region" description="Helical" evidence="1">
    <location>
        <begin position="20"/>
        <end position="40"/>
    </location>
</feature>
<evidence type="ECO:0000313" key="2">
    <source>
        <dbReference type="EMBL" id="MDA0183728.1"/>
    </source>
</evidence>
<proteinExistence type="predicted"/>
<dbReference type="EMBL" id="JAPDDP010000059">
    <property type="protein sequence ID" value="MDA0183728.1"/>
    <property type="molecule type" value="Genomic_DNA"/>
</dbReference>
<evidence type="ECO:0000256" key="1">
    <source>
        <dbReference type="SAM" id="Phobius"/>
    </source>
</evidence>
<gene>
    <name evidence="2" type="ORF">OJ997_25695</name>
</gene>
<dbReference type="Proteomes" id="UP001147653">
    <property type="component" value="Unassembled WGS sequence"/>
</dbReference>
<keyword evidence="1" id="KW-0472">Membrane</keyword>
<keyword evidence="3" id="KW-1185">Reference proteome</keyword>
<sequence length="231" mass="23335">MLRLIEADVLKLQRRRGMLIVTAALTLGAVALYFGIGAALDKDTDFASAVGILTLLAAVTGAIIGATAGGADIESGVFRDLVATGRNRSALFFARVPAAWAITLTILLVALVAAAIVATPPATEALRGTLTVLVSGALTAAVCVGLAALTGRSGQVMGFVLAFQLGVAPLLAQLDVLGDGRFAIPAVAISRLDNADGLVATLPLLGAVGIILAWAAAALGAGLWRTRTQEI</sequence>
<keyword evidence="1" id="KW-0812">Transmembrane</keyword>
<dbReference type="AlphaFoldDB" id="A0A9X3NC53"/>
<feature type="transmembrane region" description="Helical" evidence="1">
    <location>
        <begin position="198"/>
        <end position="224"/>
    </location>
</feature>
<keyword evidence="1" id="KW-1133">Transmembrane helix</keyword>
<comment type="caution">
    <text evidence="2">The sequence shown here is derived from an EMBL/GenBank/DDBJ whole genome shotgun (WGS) entry which is preliminary data.</text>
</comment>